<keyword evidence="1" id="KW-0472">Membrane</keyword>
<sequence length="397" mass="46622">MWNSPVSNLLSQSQQNQCSNAQLERRSDLDWIQKIINNQCQIEMDYIQNLPEMWLLGSVMTVGGGRIVGWMMLLGLDVTDMMTHVSKGPRKGLGKTRSAHFISMMLPHSQLKARFWVMRIILYWSCFLFSHLSPQFFVSFSHHRYSPLCQNTSFLSAHMSLQSKSIIIHNIYPPLNFMFFHHVFDTHLSTHHKLIIPCASINIFNSSFHKYSVDSFFPLKNFMPLSFHFYSTIPHPYLYYFIVYLIRLSSLSNNSIKSEPYYSQLTFSSLYLLLLLTVFSLDFSQTFPLLRCPITFMVISRAETLYGYVSTLRQTQTPKTFKFKIICSYLHYLVWIMDFYFLQSVRHQVVCIVLHSLWDLYCLYFQTTSLEIYDFLSLHHCLTCKINPSPLILALRP</sequence>
<dbReference type="Proteomes" id="UP000037035">
    <property type="component" value="Unassembled WGS sequence"/>
</dbReference>
<dbReference type="EMBL" id="LAVV01008067">
    <property type="protein sequence ID" value="KNZ53893.1"/>
    <property type="molecule type" value="Genomic_DNA"/>
</dbReference>
<evidence type="ECO:0000256" key="1">
    <source>
        <dbReference type="SAM" id="Phobius"/>
    </source>
</evidence>
<keyword evidence="1" id="KW-0812">Transmembrane</keyword>
<proteinExistence type="predicted"/>
<gene>
    <name evidence="2" type="ORF">VP01_3108g1</name>
</gene>
<feature type="transmembrane region" description="Helical" evidence="1">
    <location>
        <begin position="53"/>
        <end position="76"/>
    </location>
</feature>
<dbReference type="VEuPathDB" id="FungiDB:VP01_3108g1"/>
<organism evidence="2 3">
    <name type="scientific">Puccinia sorghi</name>
    <dbReference type="NCBI Taxonomy" id="27349"/>
    <lineage>
        <taxon>Eukaryota</taxon>
        <taxon>Fungi</taxon>
        <taxon>Dikarya</taxon>
        <taxon>Basidiomycota</taxon>
        <taxon>Pucciniomycotina</taxon>
        <taxon>Pucciniomycetes</taxon>
        <taxon>Pucciniales</taxon>
        <taxon>Pucciniaceae</taxon>
        <taxon>Puccinia</taxon>
    </lineage>
</organism>
<reference evidence="2 3" key="1">
    <citation type="submission" date="2015-08" db="EMBL/GenBank/DDBJ databases">
        <title>Next Generation Sequencing and Analysis of the Genome of Puccinia sorghi L Schw, the Causal Agent of Maize Common Rust.</title>
        <authorList>
            <person name="Rochi L."/>
            <person name="Burguener G."/>
            <person name="Darino M."/>
            <person name="Turjanski A."/>
            <person name="Kreff E."/>
            <person name="Dieguez M.J."/>
            <person name="Sacco F."/>
        </authorList>
    </citation>
    <scope>NUCLEOTIDE SEQUENCE [LARGE SCALE GENOMIC DNA]</scope>
    <source>
        <strain evidence="2 3">RO10H11247</strain>
    </source>
</reference>
<keyword evidence="1" id="KW-1133">Transmembrane helix</keyword>
<feature type="transmembrane region" description="Helical" evidence="1">
    <location>
        <begin position="261"/>
        <end position="281"/>
    </location>
</feature>
<feature type="transmembrane region" description="Helical" evidence="1">
    <location>
        <begin position="227"/>
        <end position="249"/>
    </location>
</feature>
<keyword evidence="3" id="KW-1185">Reference proteome</keyword>
<comment type="caution">
    <text evidence="2">The sequence shown here is derived from an EMBL/GenBank/DDBJ whole genome shotgun (WGS) entry which is preliminary data.</text>
</comment>
<evidence type="ECO:0000313" key="3">
    <source>
        <dbReference type="Proteomes" id="UP000037035"/>
    </source>
</evidence>
<evidence type="ECO:0000313" key="2">
    <source>
        <dbReference type="EMBL" id="KNZ53893.1"/>
    </source>
</evidence>
<feature type="transmembrane region" description="Helical" evidence="1">
    <location>
        <begin position="113"/>
        <end position="132"/>
    </location>
</feature>
<name>A0A0L6UZE1_9BASI</name>
<accession>A0A0L6UZE1</accession>
<protein>
    <submittedName>
        <fullName evidence="2">Uncharacterized protein</fullName>
    </submittedName>
</protein>
<dbReference type="AlphaFoldDB" id="A0A0L6UZE1"/>